<feature type="transmembrane region" description="Helical" evidence="3">
    <location>
        <begin position="170"/>
        <end position="197"/>
    </location>
</feature>
<dbReference type="GO" id="GO:0016020">
    <property type="term" value="C:membrane"/>
    <property type="evidence" value="ECO:0007669"/>
    <property type="project" value="UniProtKB-SubCell"/>
</dbReference>
<feature type="transmembrane region" description="Helical" evidence="3">
    <location>
        <begin position="146"/>
        <end position="164"/>
    </location>
</feature>
<dbReference type="GO" id="GO:0008028">
    <property type="term" value="F:monocarboxylic acid transmembrane transporter activity"/>
    <property type="evidence" value="ECO:0007669"/>
    <property type="project" value="TreeGrafter"/>
</dbReference>
<feature type="transmembrane region" description="Helical" evidence="3">
    <location>
        <begin position="204"/>
        <end position="223"/>
    </location>
</feature>
<evidence type="ECO:0000259" key="4">
    <source>
        <dbReference type="PROSITE" id="PS50850"/>
    </source>
</evidence>
<proteinExistence type="predicted"/>
<organism evidence="5 6">
    <name type="scientific">Exocentrus adspersus</name>
    <dbReference type="NCBI Taxonomy" id="1586481"/>
    <lineage>
        <taxon>Eukaryota</taxon>
        <taxon>Metazoa</taxon>
        <taxon>Ecdysozoa</taxon>
        <taxon>Arthropoda</taxon>
        <taxon>Hexapoda</taxon>
        <taxon>Insecta</taxon>
        <taxon>Pterygota</taxon>
        <taxon>Neoptera</taxon>
        <taxon>Endopterygota</taxon>
        <taxon>Coleoptera</taxon>
        <taxon>Polyphaga</taxon>
        <taxon>Cucujiformia</taxon>
        <taxon>Chrysomeloidea</taxon>
        <taxon>Cerambycidae</taxon>
        <taxon>Lamiinae</taxon>
        <taxon>Acanthocinini</taxon>
        <taxon>Exocentrus</taxon>
    </lineage>
</organism>
<dbReference type="InterPro" id="IPR050327">
    <property type="entry name" value="Proton-linked_MCT"/>
</dbReference>
<feature type="transmembrane region" description="Helical" evidence="3">
    <location>
        <begin position="671"/>
        <end position="690"/>
    </location>
</feature>
<dbReference type="PANTHER" id="PTHR11360">
    <property type="entry name" value="MONOCARBOXYLATE TRANSPORTER"/>
    <property type="match status" value="1"/>
</dbReference>
<dbReference type="EMBL" id="JANEYG010000005">
    <property type="protein sequence ID" value="KAJ8923173.1"/>
    <property type="molecule type" value="Genomic_DNA"/>
</dbReference>
<comment type="subcellular location">
    <subcellularLocation>
        <location evidence="1">Membrane</location>
        <topology evidence="1">Multi-pass membrane protein</topology>
    </subcellularLocation>
</comment>
<feature type="transmembrane region" description="Helical" evidence="3">
    <location>
        <begin position="77"/>
        <end position="104"/>
    </location>
</feature>
<dbReference type="Gene3D" id="1.20.1250.20">
    <property type="entry name" value="MFS general substrate transporter like domains"/>
    <property type="match status" value="2"/>
</dbReference>
<feature type="transmembrane region" description="Helical" evidence="3">
    <location>
        <begin position="550"/>
        <end position="570"/>
    </location>
</feature>
<feature type="transmembrane region" description="Helical" evidence="3">
    <location>
        <begin position="508"/>
        <end position="530"/>
    </location>
</feature>
<feature type="transmembrane region" description="Helical" evidence="3">
    <location>
        <begin position="582"/>
        <end position="604"/>
    </location>
</feature>
<keyword evidence="6" id="KW-1185">Reference proteome</keyword>
<dbReference type="PROSITE" id="PS50850">
    <property type="entry name" value="MFS"/>
    <property type="match status" value="1"/>
</dbReference>
<gene>
    <name evidence="5" type="ORF">NQ315_001727</name>
</gene>
<feature type="region of interest" description="Disordered" evidence="2">
    <location>
        <begin position="265"/>
        <end position="285"/>
    </location>
</feature>
<feature type="transmembrane region" description="Helical" evidence="3">
    <location>
        <begin position="116"/>
        <end position="139"/>
    </location>
</feature>
<feature type="transmembrane region" description="Helical" evidence="3">
    <location>
        <begin position="637"/>
        <end position="659"/>
    </location>
</feature>
<dbReference type="InterPro" id="IPR020846">
    <property type="entry name" value="MFS_dom"/>
</dbReference>
<reference evidence="5 6" key="1">
    <citation type="journal article" date="2023" name="Insect Mol. Biol.">
        <title>Genome sequencing provides insights into the evolution of gene families encoding plant cell wall-degrading enzymes in longhorned beetles.</title>
        <authorList>
            <person name="Shin N.R."/>
            <person name="Okamura Y."/>
            <person name="Kirsch R."/>
            <person name="Pauchet Y."/>
        </authorList>
    </citation>
    <scope>NUCLEOTIDE SEQUENCE [LARGE SCALE GENOMIC DNA]</scope>
    <source>
        <strain evidence="5">EAD_L_NR</strain>
    </source>
</reference>
<dbReference type="InterPro" id="IPR036259">
    <property type="entry name" value="MFS_trans_sf"/>
</dbReference>
<feature type="transmembrane region" description="Helical" evidence="3">
    <location>
        <begin position="235"/>
        <end position="254"/>
    </location>
</feature>
<evidence type="ECO:0000313" key="5">
    <source>
        <dbReference type="EMBL" id="KAJ8923173.1"/>
    </source>
</evidence>
<dbReference type="Proteomes" id="UP001159042">
    <property type="component" value="Unassembled WGS sequence"/>
</dbReference>
<dbReference type="SUPFAM" id="SSF103473">
    <property type="entry name" value="MFS general substrate transporter"/>
    <property type="match status" value="1"/>
</dbReference>
<feature type="transmembrane region" description="Helical" evidence="3">
    <location>
        <begin position="610"/>
        <end position="630"/>
    </location>
</feature>
<accession>A0AAV8W9G6</accession>
<sequence length="733" mass="81961">MTEKTVPPLVKISEIAPSTESLQDDATTFKPTDRNHLDVDDEDLHIDRRFQRKESIISSEISMYVAEMKPKIPDGGWGWLVVLACFYINMISDGVGFTFGLLYIEFLHEFNASKSATSWIGSLFMSIPLIAGPIGSALVDKYGCQPMTVLGGLICTVGFVLSSYTRSIGLLYVTFGVIGGLGLGLCFVTAVVSIAFWFEKRRTVALGLAASGTGFGTVIFSPLSTCLLNEYGWRGTVLIIAGFFANMCVCGMMMRDPDWIIETERRKRKKSSPKNPSSDASHSVSIQDLKNSLKTGRDTQYLLQNVDTSLDLAEKERFLSAVDLPTYLKQNETVPLEVLQQVSENKQLYNIILENYPNLLNCKSISDKGLNALPNDAATATTRVPLKFSMKLKKTDEEPNRNVEPVFENKNHLEVATTNKVPLLRSLSMKTAKYQLQLPHHSYLKNIRFRRNSMGYRGAMLNIHKYKLKASSCPNVYKNSYNTLAFEQEDRWYDEFLEIFNNLGHLSLFLELHFLLLSISTIILFIWFIVPYFYLAEHMKRTGYSETQSSLVLSVIGFTNTVGMVVLGWAGDRIDVAKTYAVCLVLCGVSVLSMMFFSTTYVMLIINGSFFGVFFASCLSLTPSFLAQLVPLDDFTMAYGLFLLCQGIGNLTGPPLAGFLFDVTQSWEQSFYQAGFWIIVSGLLIAVIPFTENRKLWGDGPVLSHKSHRDRDRSPAFGRFMMAATRPSPSTSA</sequence>
<feature type="domain" description="Major facilitator superfamily (MFS) profile" evidence="4">
    <location>
        <begin position="506"/>
        <end position="733"/>
    </location>
</feature>
<dbReference type="Pfam" id="PF07690">
    <property type="entry name" value="MFS_1"/>
    <property type="match status" value="2"/>
</dbReference>
<dbReference type="AlphaFoldDB" id="A0AAV8W9G6"/>
<evidence type="ECO:0000256" key="3">
    <source>
        <dbReference type="SAM" id="Phobius"/>
    </source>
</evidence>
<keyword evidence="3" id="KW-0472">Membrane</keyword>
<dbReference type="InterPro" id="IPR011701">
    <property type="entry name" value="MFS"/>
</dbReference>
<name>A0AAV8W9G6_9CUCU</name>
<evidence type="ECO:0000256" key="2">
    <source>
        <dbReference type="SAM" id="MobiDB-lite"/>
    </source>
</evidence>
<evidence type="ECO:0000256" key="1">
    <source>
        <dbReference type="ARBA" id="ARBA00004141"/>
    </source>
</evidence>
<comment type="caution">
    <text evidence="5">The sequence shown here is derived from an EMBL/GenBank/DDBJ whole genome shotgun (WGS) entry which is preliminary data.</text>
</comment>
<dbReference type="PANTHER" id="PTHR11360:SF111">
    <property type="entry name" value="CHASKI, ISOFORM A"/>
    <property type="match status" value="1"/>
</dbReference>
<protein>
    <recommendedName>
        <fullName evidence="4">Major facilitator superfamily (MFS) profile domain-containing protein</fullName>
    </recommendedName>
</protein>
<evidence type="ECO:0000313" key="6">
    <source>
        <dbReference type="Proteomes" id="UP001159042"/>
    </source>
</evidence>
<keyword evidence="3" id="KW-1133">Transmembrane helix</keyword>
<keyword evidence="3" id="KW-0812">Transmembrane</keyword>